<feature type="domain" description="Transposase IS66 central" evidence="2">
    <location>
        <begin position="176"/>
        <end position="347"/>
    </location>
</feature>
<protein>
    <submittedName>
        <fullName evidence="4">IS66 family transposase</fullName>
    </submittedName>
</protein>
<accession>A0AAP2XU35</accession>
<comment type="caution">
    <text evidence="4">The sequence shown here is derived from an EMBL/GenBank/DDBJ whole genome shotgun (WGS) entry which is preliminary data.</text>
</comment>
<evidence type="ECO:0000313" key="4">
    <source>
        <dbReference type="EMBL" id="MCQ5063240.1"/>
    </source>
</evidence>
<evidence type="ECO:0000256" key="1">
    <source>
        <dbReference type="SAM" id="Coils"/>
    </source>
</evidence>
<evidence type="ECO:0000259" key="2">
    <source>
        <dbReference type="Pfam" id="PF03050"/>
    </source>
</evidence>
<proteinExistence type="predicted"/>
<feature type="domain" description="Transposase TnpC homeodomain" evidence="3">
    <location>
        <begin position="34"/>
        <end position="105"/>
    </location>
</feature>
<dbReference type="NCBIfam" id="NF033517">
    <property type="entry name" value="transpos_IS66"/>
    <property type="match status" value="1"/>
</dbReference>
<dbReference type="InterPro" id="IPR024463">
    <property type="entry name" value="Transposase_TnpC_homeodom"/>
</dbReference>
<feature type="coiled-coil region" evidence="1">
    <location>
        <begin position="1"/>
        <end position="28"/>
    </location>
</feature>
<evidence type="ECO:0000259" key="3">
    <source>
        <dbReference type="Pfam" id="PF13007"/>
    </source>
</evidence>
<dbReference type="Pfam" id="PF13007">
    <property type="entry name" value="LZ_Tnp_IS66"/>
    <property type="match status" value="1"/>
</dbReference>
<dbReference type="InterPro" id="IPR052344">
    <property type="entry name" value="Transposase-related"/>
</dbReference>
<feature type="non-terminal residue" evidence="4">
    <location>
        <position position="359"/>
    </location>
</feature>
<dbReference type="Proteomes" id="UP001204814">
    <property type="component" value="Unassembled WGS sequence"/>
</dbReference>
<gene>
    <name evidence="4" type="ORF">NE542_15625</name>
</gene>
<dbReference type="Pfam" id="PF03050">
    <property type="entry name" value="DDE_Tnp_IS66"/>
    <property type="match status" value="1"/>
</dbReference>
<dbReference type="RefSeq" id="WP_227352343.1">
    <property type="nucleotide sequence ID" value="NZ_JAJDKX010000072.1"/>
</dbReference>
<keyword evidence="1" id="KW-0175">Coiled coil</keyword>
<dbReference type="EMBL" id="JANGBO010000042">
    <property type="protein sequence ID" value="MCQ5063240.1"/>
    <property type="molecule type" value="Genomic_DNA"/>
</dbReference>
<evidence type="ECO:0000313" key="5">
    <source>
        <dbReference type="Proteomes" id="UP001204814"/>
    </source>
</evidence>
<name>A0AAP2XU35_9FIRM</name>
<sequence length="359" mass="41912">MVQNNSEIAQLKKQIEAQQAIIESLKAELNWKDEQIALFKKTLFGKKTERTIISDQLELNLFNEAETYSTPLKTEPSLNYDTQKVREHERKKKRSRNIDDLEVTKVLLDLAEEDKFDPITGESLRFIGSNFRKELVHHKEYYEVIEYEQKVYAKKDEEGNEELVKKAMPTAVIPGSFATPSLLASIIDKKFTQSLPLYRQEQSLERNGITLSRQTMANWMIKLHDLYFDVFVEHMHKQLLKSEYLNVDETTLEVLELLKTEGRQNCYMWLYKTGRSEDKQMAIYRFENDRKHERVKNYLNGYTNVVQSDGYAAYQNLESVTNMGCFAHLRRGFVEAIEAAPKGTDVKNSVTQRLVNLLD</sequence>
<dbReference type="InterPro" id="IPR004291">
    <property type="entry name" value="Transposase_IS66_central"/>
</dbReference>
<dbReference type="PANTHER" id="PTHR33678">
    <property type="entry name" value="BLL1576 PROTEIN"/>
    <property type="match status" value="1"/>
</dbReference>
<dbReference type="AlphaFoldDB" id="A0AAP2XU35"/>
<organism evidence="4 5">
    <name type="scientific">Faecalibacillus intestinalis</name>
    <dbReference type="NCBI Taxonomy" id="1982626"/>
    <lineage>
        <taxon>Bacteria</taxon>
        <taxon>Bacillati</taxon>
        <taxon>Bacillota</taxon>
        <taxon>Erysipelotrichia</taxon>
        <taxon>Erysipelotrichales</taxon>
        <taxon>Coprobacillaceae</taxon>
        <taxon>Faecalibacillus</taxon>
    </lineage>
</organism>
<reference evidence="4" key="1">
    <citation type="submission" date="2022-06" db="EMBL/GenBank/DDBJ databases">
        <title>Isolation of gut microbiota from human fecal samples.</title>
        <authorList>
            <person name="Pamer E.G."/>
            <person name="Barat B."/>
            <person name="Waligurski E."/>
            <person name="Medina S."/>
            <person name="Paddock L."/>
            <person name="Mostad J."/>
        </authorList>
    </citation>
    <scope>NUCLEOTIDE SEQUENCE</scope>
    <source>
        <strain evidence="4">DFI.6.24</strain>
    </source>
</reference>